<accession>A0A8J2PE74</accession>
<organism evidence="1 2">
    <name type="scientific">Allacma fusca</name>
    <dbReference type="NCBI Taxonomy" id="39272"/>
    <lineage>
        <taxon>Eukaryota</taxon>
        <taxon>Metazoa</taxon>
        <taxon>Ecdysozoa</taxon>
        <taxon>Arthropoda</taxon>
        <taxon>Hexapoda</taxon>
        <taxon>Collembola</taxon>
        <taxon>Symphypleona</taxon>
        <taxon>Sminthuridae</taxon>
        <taxon>Allacma</taxon>
    </lineage>
</organism>
<dbReference type="AlphaFoldDB" id="A0A8J2PE74"/>
<proteinExistence type="predicted"/>
<evidence type="ECO:0000313" key="1">
    <source>
        <dbReference type="EMBL" id="CAG7825732.1"/>
    </source>
</evidence>
<gene>
    <name evidence="1" type="ORF">AFUS01_LOCUS35826</name>
</gene>
<dbReference type="Proteomes" id="UP000708208">
    <property type="component" value="Unassembled WGS sequence"/>
</dbReference>
<keyword evidence="2" id="KW-1185">Reference proteome</keyword>
<comment type="caution">
    <text evidence="1">The sequence shown here is derived from an EMBL/GenBank/DDBJ whole genome shotgun (WGS) entry which is preliminary data.</text>
</comment>
<dbReference type="EMBL" id="CAJVCH010537378">
    <property type="protein sequence ID" value="CAG7825732.1"/>
    <property type="molecule type" value="Genomic_DNA"/>
</dbReference>
<name>A0A8J2PE74_9HEXA</name>
<feature type="non-terminal residue" evidence="1">
    <location>
        <position position="1"/>
    </location>
</feature>
<sequence length="97" mass="11807">MQRYLGREAGKYEEDWEEKSERVDPAWIYVDETEIIERESDPSYVPLKRKINVLQFCANEGKNWKFDALRRRFPDLKDRSYITRWKQQVVQGGTKYE</sequence>
<protein>
    <submittedName>
        <fullName evidence="1">Uncharacterized protein</fullName>
    </submittedName>
</protein>
<reference evidence="1" key="1">
    <citation type="submission" date="2021-06" db="EMBL/GenBank/DDBJ databases">
        <authorList>
            <person name="Hodson N. C."/>
            <person name="Mongue J. A."/>
            <person name="Jaron S. K."/>
        </authorList>
    </citation>
    <scope>NUCLEOTIDE SEQUENCE</scope>
</reference>
<evidence type="ECO:0000313" key="2">
    <source>
        <dbReference type="Proteomes" id="UP000708208"/>
    </source>
</evidence>